<dbReference type="PROSITE" id="PS50010">
    <property type="entry name" value="DH_2"/>
    <property type="match status" value="1"/>
</dbReference>
<feature type="compositionally biased region" description="Low complexity" evidence="1">
    <location>
        <begin position="81"/>
        <end position="95"/>
    </location>
</feature>
<dbReference type="InterPro" id="IPR000219">
    <property type="entry name" value="DH_dom"/>
</dbReference>
<reference evidence="3" key="1">
    <citation type="submission" date="2022-11" db="UniProtKB">
        <authorList>
            <consortium name="EnsemblMetazoa"/>
        </authorList>
    </citation>
    <scope>IDENTIFICATION</scope>
</reference>
<protein>
    <recommendedName>
        <fullName evidence="2">DH domain-containing protein</fullName>
    </recommendedName>
</protein>
<dbReference type="PANTHER" id="PTHR45924">
    <property type="entry name" value="FI17866P1"/>
    <property type="match status" value="1"/>
</dbReference>
<dbReference type="Gene3D" id="1.20.900.10">
    <property type="entry name" value="Dbl homology (DH) domain"/>
    <property type="match status" value="1"/>
</dbReference>
<dbReference type="InterPro" id="IPR035899">
    <property type="entry name" value="DBL_dom_sf"/>
</dbReference>
<dbReference type="Proteomes" id="UP000887567">
    <property type="component" value="Unplaced"/>
</dbReference>
<dbReference type="OrthoDB" id="1594986at2759"/>
<dbReference type="Pfam" id="PF00621">
    <property type="entry name" value="RhoGEF"/>
    <property type="match status" value="1"/>
</dbReference>
<dbReference type="OMA" id="RMEISEN"/>
<dbReference type="SUPFAM" id="SSF48065">
    <property type="entry name" value="DBL homology domain (DH-domain)"/>
    <property type="match status" value="1"/>
</dbReference>
<feature type="compositionally biased region" description="Basic and acidic residues" evidence="1">
    <location>
        <begin position="119"/>
        <end position="139"/>
    </location>
</feature>
<dbReference type="KEGG" id="epa:110246374"/>
<feature type="domain" description="DH" evidence="2">
    <location>
        <begin position="162"/>
        <end position="311"/>
    </location>
</feature>
<evidence type="ECO:0000259" key="2">
    <source>
        <dbReference type="PROSITE" id="PS50010"/>
    </source>
</evidence>
<dbReference type="AlphaFoldDB" id="A0A913YSH5"/>
<sequence length="311" mass="35481">MAALVSSLHQGERTKMPPITSIISSESESPKSPKKSVNGDTKGFFPPRQSSKKKLKWSIDKLKSDNSSENEKNKSNDVKSKLTSKSASSFFSPKPVITAEHEDEEQKSPVDSALLTDSVDNRNSSDLEKHEKDDSRWTDDDSLLMTPQDKSLARQSTGSINFIDKVVQEILSTEKTYVNNLKEIIEGYLQCMRMKNCPISKENVQHLFINVEKIYEFNREFLKQIENADEDPVEIADCFVKNETGFQTYTEYCTNYPKSVEVLTECTRQREAASFIQEIQMNLGHSLPLGSYLLKPVQRILKYHLLLQILR</sequence>
<dbReference type="CDD" id="cd00160">
    <property type="entry name" value="RhoGEF"/>
    <property type="match status" value="1"/>
</dbReference>
<evidence type="ECO:0000313" key="3">
    <source>
        <dbReference type="EnsemblMetazoa" id="XP_028517061.1"/>
    </source>
</evidence>
<dbReference type="GO" id="GO:0005085">
    <property type="term" value="F:guanyl-nucleotide exchange factor activity"/>
    <property type="evidence" value="ECO:0007669"/>
    <property type="project" value="InterPro"/>
</dbReference>
<dbReference type="PANTHER" id="PTHR45924:SF2">
    <property type="entry name" value="FI17866P1"/>
    <property type="match status" value="1"/>
</dbReference>
<dbReference type="RefSeq" id="XP_028517061.1">
    <property type="nucleotide sequence ID" value="XM_028661260.1"/>
</dbReference>
<feature type="compositionally biased region" description="Low complexity" evidence="1">
    <location>
        <begin position="17"/>
        <end position="27"/>
    </location>
</feature>
<dbReference type="GO" id="GO:0031267">
    <property type="term" value="F:small GTPase binding"/>
    <property type="evidence" value="ECO:0007669"/>
    <property type="project" value="TreeGrafter"/>
</dbReference>
<dbReference type="EnsemblMetazoa" id="XM_028661260.1">
    <property type="protein sequence ID" value="XP_028517061.1"/>
    <property type="gene ID" value="LOC110246374"/>
</dbReference>
<feature type="compositionally biased region" description="Basic and acidic residues" evidence="1">
    <location>
        <begin position="57"/>
        <end position="80"/>
    </location>
</feature>
<organism evidence="3 4">
    <name type="scientific">Exaiptasia diaphana</name>
    <name type="common">Tropical sea anemone</name>
    <name type="synonym">Aiptasia pulchella</name>
    <dbReference type="NCBI Taxonomy" id="2652724"/>
    <lineage>
        <taxon>Eukaryota</taxon>
        <taxon>Metazoa</taxon>
        <taxon>Cnidaria</taxon>
        <taxon>Anthozoa</taxon>
        <taxon>Hexacorallia</taxon>
        <taxon>Actiniaria</taxon>
        <taxon>Aiptasiidae</taxon>
        <taxon>Exaiptasia</taxon>
    </lineage>
</organism>
<proteinExistence type="predicted"/>
<keyword evidence="4" id="KW-1185">Reference proteome</keyword>
<evidence type="ECO:0000256" key="1">
    <source>
        <dbReference type="SAM" id="MobiDB-lite"/>
    </source>
</evidence>
<evidence type="ECO:0000313" key="4">
    <source>
        <dbReference type="Proteomes" id="UP000887567"/>
    </source>
</evidence>
<accession>A0A913YSH5</accession>
<dbReference type="GeneID" id="110246374"/>
<dbReference type="SMART" id="SM00325">
    <property type="entry name" value="RhoGEF"/>
    <property type="match status" value="1"/>
</dbReference>
<name>A0A913YSH5_EXADI</name>
<feature type="region of interest" description="Disordered" evidence="1">
    <location>
        <begin position="1"/>
        <end position="142"/>
    </location>
</feature>